<feature type="transmembrane region" description="Helical" evidence="1">
    <location>
        <begin position="163"/>
        <end position="185"/>
    </location>
</feature>
<keyword evidence="1" id="KW-0812">Transmembrane</keyword>
<dbReference type="EMBL" id="JADGJQ010000066">
    <property type="protein sequence ID" value="KAJ3174009.1"/>
    <property type="molecule type" value="Genomic_DNA"/>
</dbReference>
<evidence type="ECO:0000256" key="1">
    <source>
        <dbReference type="SAM" id="Phobius"/>
    </source>
</evidence>
<comment type="caution">
    <text evidence="2">The sequence shown here is derived from an EMBL/GenBank/DDBJ whole genome shotgun (WGS) entry which is preliminary data.</text>
</comment>
<evidence type="ECO:0000313" key="3">
    <source>
        <dbReference type="Proteomes" id="UP001212152"/>
    </source>
</evidence>
<dbReference type="AlphaFoldDB" id="A0AAD5TFV1"/>
<keyword evidence="1" id="KW-0472">Membrane</keyword>
<evidence type="ECO:0000313" key="2">
    <source>
        <dbReference type="EMBL" id="KAJ3174009.1"/>
    </source>
</evidence>
<accession>A0AAD5TFV1</accession>
<proteinExistence type="predicted"/>
<dbReference type="Proteomes" id="UP001212152">
    <property type="component" value="Unassembled WGS sequence"/>
</dbReference>
<protein>
    <submittedName>
        <fullName evidence="2">Uncharacterized protein</fullName>
    </submittedName>
</protein>
<name>A0AAD5TFV1_9FUNG</name>
<keyword evidence="1" id="KW-1133">Transmembrane helix</keyword>
<sequence>MALPATVPGVSPTVLAPTSTTEASFLFLASSGAIPTTSTSITGNVSATRTGSISTSQSYYATPVPTTPVPTPYTNRNYTDPATNITYQSDGPCDDANGFYCACACNGEFLMPLLYQNYDITFWNGCTLQSCQAYYYGQPEFGIPPKRAVCSTPLTVINGDPQWGITIFLGVVGVLALALACPFLTRPRKNKQQERRLAAAATTAPQTVPVAHRNAITTTKQDFEGMAEIIEFVH</sequence>
<gene>
    <name evidence="2" type="ORF">HDU87_007223</name>
</gene>
<reference evidence="2" key="1">
    <citation type="submission" date="2020-05" db="EMBL/GenBank/DDBJ databases">
        <title>Phylogenomic resolution of chytrid fungi.</title>
        <authorList>
            <person name="Stajich J.E."/>
            <person name="Amses K."/>
            <person name="Simmons R."/>
            <person name="Seto K."/>
            <person name="Myers J."/>
            <person name="Bonds A."/>
            <person name="Quandt C.A."/>
            <person name="Barry K."/>
            <person name="Liu P."/>
            <person name="Grigoriev I."/>
            <person name="Longcore J.E."/>
            <person name="James T.Y."/>
        </authorList>
    </citation>
    <scope>NUCLEOTIDE SEQUENCE</scope>
    <source>
        <strain evidence="2">JEL0379</strain>
    </source>
</reference>
<keyword evidence="3" id="KW-1185">Reference proteome</keyword>
<organism evidence="2 3">
    <name type="scientific">Geranomyces variabilis</name>
    <dbReference type="NCBI Taxonomy" id="109894"/>
    <lineage>
        <taxon>Eukaryota</taxon>
        <taxon>Fungi</taxon>
        <taxon>Fungi incertae sedis</taxon>
        <taxon>Chytridiomycota</taxon>
        <taxon>Chytridiomycota incertae sedis</taxon>
        <taxon>Chytridiomycetes</taxon>
        <taxon>Spizellomycetales</taxon>
        <taxon>Powellomycetaceae</taxon>
        <taxon>Geranomyces</taxon>
    </lineage>
</organism>